<dbReference type="EMBL" id="GBRH01248119">
    <property type="protein sequence ID" value="JAD49776.1"/>
    <property type="molecule type" value="Transcribed_RNA"/>
</dbReference>
<reference evidence="1" key="1">
    <citation type="submission" date="2014-09" db="EMBL/GenBank/DDBJ databases">
        <authorList>
            <person name="Magalhaes I.L.F."/>
            <person name="Oliveira U."/>
            <person name="Santos F.R."/>
            <person name="Vidigal T.H.D.A."/>
            <person name="Brescovit A.D."/>
            <person name="Santos A.J."/>
        </authorList>
    </citation>
    <scope>NUCLEOTIDE SEQUENCE</scope>
    <source>
        <tissue evidence="1">Shoot tissue taken approximately 20 cm above the soil surface</tissue>
    </source>
</reference>
<sequence length="28" mass="3128">MSFNVTIISFLHKGSYSLLPELESIIST</sequence>
<organism evidence="1">
    <name type="scientific">Arundo donax</name>
    <name type="common">Giant reed</name>
    <name type="synonym">Donax arundinaceus</name>
    <dbReference type="NCBI Taxonomy" id="35708"/>
    <lineage>
        <taxon>Eukaryota</taxon>
        <taxon>Viridiplantae</taxon>
        <taxon>Streptophyta</taxon>
        <taxon>Embryophyta</taxon>
        <taxon>Tracheophyta</taxon>
        <taxon>Spermatophyta</taxon>
        <taxon>Magnoliopsida</taxon>
        <taxon>Liliopsida</taxon>
        <taxon>Poales</taxon>
        <taxon>Poaceae</taxon>
        <taxon>PACMAD clade</taxon>
        <taxon>Arundinoideae</taxon>
        <taxon>Arundineae</taxon>
        <taxon>Arundo</taxon>
    </lineage>
</organism>
<dbReference type="AlphaFoldDB" id="A0A0A9AF64"/>
<protein>
    <submittedName>
        <fullName evidence="1">Uncharacterized protein</fullName>
    </submittedName>
</protein>
<proteinExistence type="predicted"/>
<name>A0A0A9AF64_ARUDO</name>
<reference evidence="1" key="2">
    <citation type="journal article" date="2015" name="Data Brief">
        <title>Shoot transcriptome of the giant reed, Arundo donax.</title>
        <authorList>
            <person name="Barrero R.A."/>
            <person name="Guerrero F.D."/>
            <person name="Moolhuijzen P."/>
            <person name="Goolsby J.A."/>
            <person name="Tidwell J."/>
            <person name="Bellgard S.E."/>
            <person name="Bellgard M.I."/>
        </authorList>
    </citation>
    <scope>NUCLEOTIDE SEQUENCE</scope>
    <source>
        <tissue evidence="1">Shoot tissue taken approximately 20 cm above the soil surface</tissue>
    </source>
</reference>
<evidence type="ECO:0000313" key="1">
    <source>
        <dbReference type="EMBL" id="JAD49776.1"/>
    </source>
</evidence>
<accession>A0A0A9AF64</accession>